<dbReference type="RefSeq" id="WP_338892125.1">
    <property type="nucleotide sequence ID" value="NZ_CP147846.1"/>
</dbReference>
<reference evidence="1 2" key="1">
    <citation type="submission" date="2024-03" db="EMBL/GenBank/DDBJ databases">
        <title>Natural products discovery in diverse microorganisms through a two-stage MS feature dereplication strategy.</title>
        <authorList>
            <person name="Zhang R."/>
        </authorList>
    </citation>
    <scope>NUCLEOTIDE SEQUENCE [LARGE SCALE GENOMIC DNA]</scope>
    <source>
        <strain evidence="1 2">18930</strain>
    </source>
</reference>
<keyword evidence="2" id="KW-1185">Reference proteome</keyword>
<accession>A0ABZ2PQR0</accession>
<organism evidence="1 2">
    <name type="scientific">Rhodococcus sovatensis</name>
    <dbReference type="NCBI Taxonomy" id="1805840"/>
    <lineage>
        <taxon>Bacteria</taxon>
        <taxon>Bacillati</taxon>
        <taxon>Actinomycetota</taxon>
        <taxon>Actinomycetes</taxon>
        <taxon>Mycobacteriales</taxon>
        <taxon>Nocardiaceae</taxon>
        <taxon>Rhodococcus</taxon>
    </lineage>
</organism>
<dbReference type="EMBL" id="CP147846">
    <property type="protein sequence ID" value="WXG70610.1"/>
    <property type="molecule type" value="Genomic_DNA"/>
</dbReference>
<evidence type="ECO:0000313" key="1">
    <source>
        <dbReference type="EMBL" id="WXG70610.1"/>
    </source>
</evidence>
<protein>
    <submittedName>
        <fullName evidence="1">DUF4262 domain-containing protein</fullName>
    </submittedName>
</protein>
<dbReference type="Proteomes" id="UP001432000">
    <property type="component" value="Chromosome"/>
</dbReference>
<name>A0ABZ2PQR0_9NOCA</name>
<evidence type="ECO:0000313" key="2">
    <source>
        <dbReference type="Proteomes" id="UP001432000"/>
    </source>
</evidence>
<sequence>MFVSVVLAIIRLARTYVRVSVSAEITMFGGDGGVMCAMCDGRSIEDYVVGVEGLIDRYGWALQYVSSRADAELEGSGIQADDGDDRDHLEDIVPAFCYTVGLTAHGHPELILTGRSAGESASVLNVLARRILFGCVRFEAGTECSAGGFELSFVDVAESEDWLLMACRIYSGDNVSAVQAVWRDSDGNLPWEGDFPSSIVQPVLGPPPGWYDEFD</sequence>
<gene>
    <name evidence="1" type="ORF">WDS16_08990</name>
</gene>
<dbReference type="InterPro" id="IPR025358">
    <property type="entry name" value="DUF4262"/>
</dbReference>
<dbReference type="Pfam" id="PF14081">
    <property type="entry name" value="DUF4262"/>
    <property type="match status" value="1"/>
</dbReference>
<proteinExistence type="predicted"/>